<name>A0A1R1PPL8_ZANCU</name>
<accession>A0A1R1PPL8</accession>
<reference evidence="2" key="1">
    <citation type="submission" date="2017-01" db="EMBL/GenBank/DDBJ databases">
        <authorList>
            <person name="Wang Y."/>
            <person name="White M."/>
            <person name="Kvist S."/>
            <person name="Moncalvo J.-M."/>
        </authorList>
    </citation>
    <scope>NUCLEOTIDE SEQUENCE [LARGE SCALE GENOMIC DNA]</scope>
    <source>
        <strain evidence="2">COL-18-3</strain>
    </source>
</reference>
<organism evidence="1 2">
    <name type="scientific">Zancudomyces culisetae</name>
    <name type="common">Gut fungus</name>
    <name type="synonym">Smittium culisetae</name>
    <dbReference type="NCBI Taxonomy" id="1213189"/>
    <lineage>
        <taxon>Eukaryota</taxon>
        <taxon>Fungi</taxon>
        <taxon>Fungi incertae sedis</taxon>
        <taxon>Zoopagomycota</taxon>
        <taxon>Kickxellomycotina</taxon>
        <taxon>Harpellomycetes</taxon>
        <taxon>Harpellales</taxon>
        <taxon>Legeriomycetaceae</taxon>
        <taxon>Zancudomyces</taxon>
    </lineage>
</organism>
<proteinExistence type="predicted"/>
<comment type="caution">
    <text evidence="1">The sequence shown here is derived from an EMBL/GenBank/DDBJ whole genome shotgun (WGS) entry which is preliminary data.</text>
</comment>
<evidence type="ECO:0000313" key="2">
    <source>
        <dbReference type="Proteomes" id="UP000188320"/>
    </source>
</evidence>
<dbReference type="Proteomes" id="UP000188320">
    <property type="component" value="Unassembled WGS sequence"/>
</dbReference>
<sequence length="76" mass="8150">MAERSKASHSSCGLERGVSSNLTDTISFFWLRPGELSEGPSCGEGVDSGVLITYPDAAKISGKVFERIILLVVEFT</sequence>
<dbReference type="EMBL" id="LSSK01000562">
    <property type="protein sequence ID" value="OMH82925.1"/>
    <property type="molecule type" value="Genomic_DNA"/>
</dbReference>
<keyword evidence="2" id="KW-1185">Reference proteome</keyword>
<gene>
    <name evidence="1" type="ORF">AX774_g3584</name>
</gene>
<dbReference type="AlphaFoldDB" id="A0A1R1PPL8"/>
<protein>
    <submittedName>
        <fullName evidence="1">Uncharacterized protein</fullName>
    </submittedName>
</protein>
<evidence type="ECO:0000313" key="1">
    <source>
        <dbReference type="EMBL" id="OMH82925.1"/>
    </source>
</evidence>